<evidence type="ECO:0000313" key="3">
    <source>
        <dbReference type="Proteomes" id="UP001219525"/>
    </source>
</evidence>
<feature type="transmembrane region" description="Helical" evidence="1">
    <location>
        <begin position="21"/>
        <end position="38"/>
    </location>
</feature>
<feature type="transmembrane region" description="Helical" evidence="1">
    <location>
        <begin position="44"/>
        <end position="64"/>
    </location>
</feature>
<evidence type="ECO:0000313" key="2">
    <source>
        <dbReference type="EMBL" id="KAJ7196385.1"/>
    </source>
</evidence>
<evidence type="ECO:0000256" key="1">
    <source>
        <dbReference type="SAM" id="Phobius"/>
    </source>
</evidence>
<protein>
    <submittedName>
        <fullName evidence="2">Uncharacterized protein</fullName>
    </submittedName>
</protein>
<name>A0AAD6Y190_9AGAR</name>
<dbReference type="AlphaFoldDB" id="A0AAD6Y190"/>
<keyword evidence="1" id="KW-0812">Transmembrane</keyword>
<sequence length="189" mass="20603">MHNTTLRKVDSSHHLTPLHRVLVVLIFTVLVQLLTQAFCWFHSGILKLLLLIVIFVAFALILLLSADKAGNRATSTRPYASSPPPHRRDAFVSTPVDASSLPLLPRGCRCTPRPSTPRTIVQPQMIGFRSASSPLSSRPIQLTPPELLIAAPAPGPPLHLSPTLWSQDQQRLPLRLPPVCATSTANIAT</sequence>
<gene>
    <name evidence="2" type="ORF">GGX14DRAFT_574957</name>
</gene>
<dbReference type="Proteomes" id="UP001219525">
    <property type="component" value="Unassembled WGS sequence"/>
</dbReference>
<proteinExistence type="predicted"/>
<comment type="caution">
    <text evidence="2">The sequence shown here is derived from an EMBL/GenBank/DDBJ whole genome shotgun (WGS) entry which is preliminary data.</text>
</comment>
<dbReference type="EMBL" id="JARJCW010000084">
    <property type="protein sequence ID" value="KAJ7196385.1"/>
    <property type="molecule type" value="Genomic_DNA"/>
</dbReference>
<reference evidence="2" key="1">
    <citation type="submission" date="2023-03" db="EMBL/GenBank/DDBJ databases">
        <title>Massive genome expansion in bonnet fungi (Mycena s.s.) driven by repeated elements and novel gene families across ecological guilds.</title>
        <authorList>
            <consortium name="Lawrence Berkeley National Laboratory"/>
            <person name="Harder C.B."/>
            <person name="Miyauchi S."/>
            <person name="Viragh M."/>
            <person name="Kuo A."/>
            <person name="Thoen E."/>
            <person name="Andreopoulos B."/>
            <person name="Lu D."/>
            <person name="Skrede I."/>
            <person name="Drula E."/>
            <person name="Henrissat B."/>
            <person name="Morin E."/>
            <person name="Kohler A."/>
            <person name="Barry K."/>
            <person name="LaButti K."/>
            <person name="Morin E."/>
            <person name="Salamov A."/>
            <person name="Lipzen A."/>
            <person name="Mereny Z."/>
            <person name="Hegedus B."/>
            <person name="Baldrian P."/>
            <person name="Stursova M."/>
            <person name="Weitz H."/>
            <person name="Taylor A."/>
            <person name="Grigoriev I.V."/>
            <person name="Nagy L.G."/>
            <person name="Martin F."/>
            <person name="Kauserud H."/>
        </authorList>
    </citation>
    <scope>NUCLEOTIDE SEQUENCE</scope>
    <source>
        <strain evidence="2">9144</strain>
    </source>
</reference>
<keyword evidence="1" id="KW-0472">Membrane</keyword>
<accession>A0AAD6Y190</accession>
<keyword evidence="1" id="KW-1133">Transmembrane helix</keyword>
<organism evidence="2 3">
    <name type="scientific">Mycena pura</name>
    <dbReference type="NCBI Taxonomy" id="153505"/>
    <lineage>
        <taxon>Eukaryota</taxon>
        <taxon>Fungi</taxon>
        <taxon>Dikarya</taxon>
        <taxon>Basidiomycota</taxon>
        <taxon>Agaricomycotina</taxon>
        <taxon>Agaricomycetes</taxon>
        <taxon>Agaricomycetidae</taxon>
        <taxon>Agaricales</taxon>
        <taxon>Marasmiineae</taxon>
        <taxon>Mycenaceae</taxon>
        <taxon>Mycena</taxon>
    </lineage>
</organism>
<keyword evidence="3" id="KW-1185">Reference proteome</keyword>